<dbReference type="KEGG" id="knv:Pan216_34740"/>
<evidence type="ECO:0000256" key="1">
    <source>
        <dbReference type="SAM" id="MobiDB-lite"/>
    </source>
</evidence>
<gene>
    <name evidence="3" type="ORF">Pan216_34740</name>
</gene>
<keyword evidence="2" id="KW-0472">Membrane</keyword>
<dbReference type="RefSeq" id="WP_419192622.1">
    <property type="nucleotide sequence ID" value="NZ_CP036279.1"/>
</dbReference>
<feature type="region of interest" description="Disordered" evidence="1">
    <location>
        <begin position="103"/>
        <end position="125"/>
    </location>
</feature>
<accession>A0A518B6K3</accession>
<feature type="transmembrane region" description="Helical" evidence="2">
    <location>
        <begin position="81"/>
        <end position="100"/>
    </location>
</feature>
<keyword evidence="4" id="KW-1185">Reference proteome</keyword>
<name>A0A518B6K3_9BACT</name>
<keyword evidence="2" id="KW-1133">Transmembrane helix</keyword>
<dbReference type="AlphaFoldDB" id="A0A518B6K3"/>
<feature type="transmembrane region" description="Helical" evidence="2">
    <location>
        <begin position="6"/>
        <end position="37"/>
    </location>
</feature>
<evidence type="ECO:0000313" key="3">
    <source>
        <dbReference type="EMBL" id="QDU62607.1"/>
    </source>
</evidence>
<dbReference type="Proteomes" id="UP000317093">
    <property type="component" value="Chromosome"/>
</dbReference>
<dbReference type="EMBL" id="CP036279">
    <property type="protein sequence ID" value="QDU62607.1"/>
    <property type="molecule type" value="Genomic_DNA"/>
</dbReference>
<evidence type="ECO:0000313" key="4">
    <source>
        <dbReference type="Proteomes" id="UP000317093"/>
    </source>
</evidence>
<feature type="transmembrane region" description="Helical" evidence="2">
    <location>
        <begin position="58"/>
        <end position="75"/>
    </location>
</feature>
<protein>
    <submittedName>
        <fullName evidence="3">Uncharacterized protein</fullName>
    </submittedName>
</protein>
<keyword evidence="2" id="KW-0812">Transmembrane</keyword>
<proteinExistence type="predicted"/>
<sequence>MSLITIVFSLLAFAVALVILGIAALPAIGVALAVGPLCRAWLGEVELSPRRFDQLEEVILNYSLGAFVLFIAFLMGQMGFWAMLFLVLGAVLAGALGATARDEKRLAAKPSPASPSLSDGTNSAN</sequence>
<reference evidence="3 4" key="1">
    <citation type="submission" date="2019-02" db="EMBL/GenBank/DDBJ databases">
        <title>Deep-cultivation of Planctomycetes and their phenomic and genomic characterization uncovers novel biology.</title>
        <authorList>
            <person name="Wiegand S."/>
            <person name="Jogler M."/>
            <person name="Boedeker C."/>
            <person name="Pinto D."/>
            <person name="Vollmers J."/>
            <person name="Rivas-Marin E."/>
            <person name="Kohn T."/>
            <person name="Peeters S.H."/>
            <person name="Heuer A."/>
            <person name="Rast P."/>
            <person name="Oberbeckmann S."/>
            <person name="Bunk B."/>
            <person name="Jeske O."/>
            <person name="Meyerdierks A."/>
            <person name="Storesund J.E."/>
            <person name="Kallscheuer N."/>
            <person name="Luecker S."/>
            <person name="Lage O.M."/>
            <person name="Pohl T."/>
            <person name="Merkel B.J."/>
            <person name="Hornburger P."/>
            <person name="Mueller R.-W."/>
            <person name="Bruemmer F."/>
            <person name="Labrenz M."/>
            <person name="Spormann A.M."/>
            <person name="Op den Camp H."/>
            <person name="Overmann J."/>
            <person name="Amann R."/>
            <person name="Jetten M.S.M."/>
            <person name="Mascher T."/>
            <person name="Medema M.H."/>
            <person name="Devos D.P."/>
            <person name="Kaster A.-K."/>
            <person name="Ovreas L."/>
            <person name="Rohde M."/>
            <person name="Galperin M.Y."/>
            <person name="Jogler C."/>
        </authorList>
    </citation>
    <scope>NUCLEOTIDE SEQUENCE [LARGE SCALE GENOMIC DNA]</scope>
    <source>
        <strain evidence="3 4">Pan216</strain>
    </source>
</reference>
<evidence type="ECO:0000256" key="2">
    <source>
        <dbReference type="SAM" id="Phobius"/>
    </source>
</evidence>
<organism evidence="3 4">
    <name type="scientific">Kolteria novifilia</name>
    <dbReference type="NCBI Taxonomy" id="2527975"/>
    <lineage>
        <taxon>Bacteria</taxon>
        <taxon>Pseudomonadati</taxon>
        <taxon>Planctomycetota</taxon>
        <taxon>Planctomycetia</taxon>
        <taxon>Kolteriales</taxon>
        <taxon>Kolteriaceae</taxon>
        <taxon>Kolteria</taxon>
    </lineage>
</organism>